<evidence type="ECO:0000256" key="11">
    <source>
        <dbReference type="ARBA" id="ARBA00022833"/>
    </source>
</evidence>
<evidence type="ECO:0000259" key="21">
    <source>
        <dbReference type="PROSITE" id="PS50081"/>
    </source>
</evidence>
<dbReference type="Gene3D" id="3.30.60.20">
    <property type="match status" value="2"/>
</dbReference>
<dbReference type="Pfam" id="PF00781">
    <property type="entry name" value="DAGK_cat"/>
    <property type="match status" value="1"/>
</dbReference>
<feature type="domain" description="Phorbol-ester/DAG-type" evidence="21">
    <location>
        <begin position="367"/>
        <end position="414"/>
    </location>
</feature>
<dbReference type="GO" id="GO:0006629">
    <property type="term" value="P:lipid metabolic process"/>
    <property type="evidence" value="ECO:0007669"/>
    <property type="project" value="UniProtKB-KW"/>
</dbReference>
<dbReference type="FunFam" id="3.40.50.10330:FF:000003">
    <property type="entry name" value="Diacylglycerol kinase"/>
    <property type="match status" value="1"/>
</dbReference>
<dbReference type="FunFam" id="2.60.200.40:FF:000003">
    <property type="entry name" value="Diacylglycerol kinase"/>
    <property type="match status" value="1"/>
</dbReference>
<dbReference type="GO" id="GO:0005737">
    <property type="term" value="C:cytoplasm"/>
    <property type="evidence" value="ECO:0007669"/>
    <property type="project" value="UniProtKB-SubCell"/>
</dbReference>
<evidence type="ECO:0000256" key="18">
    <source>
        <dbReference type="ARBA" id="ARBA00023411"/>
    </source>
</evidence>
<comment type="pathway">
    <text evidence="19">Glycerolipid metabolism.</text>
</comment>
<evidence type="ECO:0000256" key="12">
    <source>
        <dbReference type="ARBA" id="ARBA00022837"/>
    </source>
</evidence>
<protein>
    <recommendedName>
        <fullName evidence="20">Diacylglycerol kinase</fullName>
        <shortName evidence="20">DAG kinase</shortName>
        <ecNumber evidence="20">2.7.1.107</ecNumber>
    </recommendedName>
</protein>
<name>A0AAV9RF31_9TELE</name>
<organism evidence="24 25">
    <name type="scientific">Crenichthys baileyi</name>
    <name type="common">White River springfish</name>
    <dbReference type="NCBI Taxonomy" id="28760"/>
    <lineage>
        <taxon>Eukaryota</taxon>
        <taxon>Metazoa</taxon>
        <taxon>Chordata</taxon>
        <taxon>Craniata</taxon>
        <taxon>Vertebrata</taxon>
        <taxon>Euteleostomi</taxon>
        <taxon>Actinopterygii</taxon>
        <taxon>Neopterygii</taxon>
        <taxon>Teleostei</taxon>
        <taxon>Neoteleostei</taxon>
        <taxon>Acanthomorphata</taxon>
        <taxon>Ovalentaria</taxon>
        <taxon>Atherinomorphae</taxon>
        <taxon>Cyprinodontiformes</taxon>
        <taxon>Goodeidae</taxon>
        <taxon>Crenichthys</taxon>
    </lineage>
</organism>
<evidence type="ECO:0000256" key="3">
    <source>
        <dbReference type="ARBA" id="ARBA00009280"/>
    </source>
</evidence>
<comment type="similarity">
    <text evidence="3 20">Belongs to the eukaryotic diacylglycerol kinase family.</text>
</comment>
<dbReference type="Gene3D" id="1.10.238.110">
    <property type="entry name" value="Diacylglycerol kinase alpha"/>
    <property type="match status" value="1"/>
</dbReference>
<dbReference type="Pfam" id="PF14513">
    <property type="entry name" value="DAG_kinase_N"/>
    <property type="match status" value="1"/>
</dbReference>
<keyword evidence="6" id="KW-0479">Metal-binding</keyword>
<evidence type="ECO:0000256" key="1">
    <source>
        <dbReference type="ARBA" id="ARBA00004496"/>
    </source>
</evidence>
<reference evidence="24 25" key="1">
    <citation type="submission" date="2021-06" db="EMBL/GenBank/DDBJ databases">
        <authorList>
            <person name="Palmer J.M."/>
        </authorList>
    </citation>
    <scope>NUCLEOTIDE SEQUENCE [LARGE SCALE GENOMIC DNA]</scope>
    <source>
        <strain evidence="24 25">MEX-2019</strain>
        <tissue evidence="24">Muscle</tissue>
    </source>
</reference>
<keyword evidence="7" id="KW-0677">Repeat</keyword>
<evidence type="ECO:0000259" key="22">
    <source>
        <dbReference type="PROSITE" id="PS50146"/>
    </source>
</evidence>
<sequence>MSAPGSSSDCISSTGWSEVVFIRASLGSGSRRQQTLPELPADFIRHQDSGFDALLQRLGPTGETSFQESPSSASAFFLLEHLCDSYYPVIIMASADETEGGLTPVDFIQLQHYMEESSLRVRDVIKEFHPGGRYAKYTTGECLSVEGFCLFLKTYLEVEDFPPNFCQKLFRYFQQAEKDGSPKSSMPKEGGVFLRDVSCYFSVLEEGQPREKLEFTFKLYDKDGNGLLDSSEVDRIIAQMMRAADYLGWDVTELRPVLKDMMSAIDVDDSGTVTLEEWVKGGMNNVPLLVLLGLRMTEKDGQHIWRLKHFNKPTYCGVCENMLLGLGKQGLYCNYCAYTVHNQCANKNPEPCARTFVKNKQEIGKATHDWIKADCNSSKCQVCFKKIKTLAGKHCVWCQETRHDDCVVPGVPKCDCGPLKDHILPPWAIYPVSKEEDTNLLNVTPDGHILQIAPILDTHPLLVFVNPKSGGKQGERVLRKFHGLLNPRQVYNLINGGPTRGLHFFRNLRQFRILVCGGDGTVGWLLDAIDKANISVHPPVAVLPLGTGNDMARCLRWGGGYDGSDLREILKEIEGSERIPLDRWSIRVSPKNPQDVGDPVPYEIMNNYFSIGVDASIAHRFHSMREKHPQKFNSRMKNKLMYFEFATSESISASCKNLKECLSITCCGKPLNLDNISLEGIAILNIPSMHGGSNLWGESKKTDGAPEAVHSEVITDRELLKTATQDISDKRFEVVGLEGVLEMGQIYTGLKSAGHRLAQTSEITISTTKALPMQIDGEPWMQPPCEIRIIHKNQANMLMAAPTKPSGFFHLK</sequence>
<dbReference type="PROSITE" id="PS50146">
    <property type="entry name" value="DAGK"/>
    <property type="match status" value="1"/>
</dbReference>
<dbReference type="InterPro" id="IPR018247">
    <property type="entry name" value="EF_Hand_1_Ca_BS"/>
</dbReference>
<dbReference type="GO" id="GO:0008270">
    <property type="term" value="F:zinc ion binding"/>
    <property type="evidence" value="ECO:0007669"/>
    <property type="project" value="UniProtKB-KW"/>
</dbReference>
<evidence type="ECO:0000313" key="25">
    <source>
        <dbReference type="Proteomes" id="UP001311232"/>
    </source>
</evidence>
<dbReference type="InterPro" id="IPR046349">
    <property type="entry name" value="C1-like_sf"/>
</dbReference>
<evidence type="ECO:0000256" key="8">
    <source>
        <dbReference type="ARBA" id="ARBA00022741"/>
    </source>
</evidence>
<evidence type="ECO:0000256" key="6">
    <source>
        <dbReference type="ARBA" id="ARBA00022723"/>
    </source>
</evidence>
<comment type="caution">
    <text evidence="24">The sequence shown here is derived from an EMBL/GenBank/DDBJ whole genome shotgun (WGS) entry which is preliminary data.</text>
</comment>
<evidence type="ECO:0000256" key="13">
    <source>
        <dbReference type="ARBA" id="ARBA00022840"/>
    </source>
</evidence>
<keyword evidence="25" id="KW-1185">Reference proteome</keyword>
<dbReference type="Proteomes" id="UP001311232">
    <property type="component" value="Unassembled WGS sequence"/>
</dbReference>
<evidence type="ECO:0000256" key="17">
    <source>
        <dbReference type="ARBA" id="ARBA00023400"/>
    </source>
</evidence>
<dbReference type="Gene3D" id="1.10.238.10">
    <property type="entry name" value="EF-hand"/>
    <property type="match status" value="1"/>
</dbReference>
<comment type="catalytic activity">
    <reaction evidence="18">
        <text>a 1,2-diacyl-sn-glycerol + ATP = a 1,2-diacyl-sn-glycero-3-phosphate + ADP + H(+)</text>
        <dbReference type="Rhea" id="RHEA:10272"/>
        <dbReference type="ChEBI" id="CHEBI:15378"/>
        <dbReference type="ChEBI" id="CHEBI:17815"/>
        <dbReference type="ChEBI" id="CHEBI:30616"/>
        <dbReference type="ChEBI" id="CHEBI:58608"/>
        <dbReference type="ChEBI" id="CHEBI:456216"/>
        <dbReference type="EC" id="2.7.1.107"/>
    </reaction>
    <physiologicalReaction direction="left-to-right" evidence="18">
        <dbReference type="Rhea" id="RHEA:10273"/>
    </physiologicalReaction>
</comment>
<keyword evidence="9" id="KW-0863">Zinc-finger</keyword>
<accession>A0AAV9RF31</accession>
<evidence type="ECO:0000256" key="5">
    <source>
        <dbReference type="ARBA" id="ARBA00022679"/>
    </source>
</evidence>
<dbReference type="PROSITE" id="PS50081">
    <property type="entry name" value="ZF_DAG_PE_2"/>
    <property type="match status" value="2"/>
</dbReference>
<evidence type="ECO:0000256" key="9">
    <source>
        <dbReference type="ARBA" id="ARBA00022771"/>
    </source>
</evidence>
<gene>
    <name evidence="24" type="ORF">CRENBAI_013968</name>
</gene>
<keyword evidence="10 20" id="KW-0418">Kinase</keyword>
<proteinExistence type="inferred from homology"/>
<dbReference type="GO" id="GO:0005509">
    <property type="term" value="F:calcium ion binding"/>
    <property type="evidence" value="ECO:0007669"/>
    <property type="project" value="InterPro"/>
</dbReference>
<dbReference type="GO" id="GO:0004143">
    <property type="term" value="F:ATP-dependent diacylglycerol kinase activity"/>
    <property type="evidence" value="ECO:0007669"/>
    <property type="project" value="UniProtKB-EC"/>
</dbReference>
<feature type="domain" description="EF-hand" evidence="23">
    <location>
        <begin position="253"/>
        <end position="288"/>
    </location>
</feature>
<evidence type="ECO:0000256" key="16">
    <source>
        <dbReference type="ARBA" id="ARBA00023395"/>
    </source>
</evidence>
<evidence type="ECO:0000256" key="10">
    <source>
        <dbReference type="ARBA" id="ARBA00022777"/>
    </source>
</evidence>
<dbReference type="Pfam" id="PF00130">
    <property type="entry name" value="C1_1"/>
    <property type="match status" value="1"/>
</dbReference>
<keyword evidence="8 20" id="KW-0547">Nucleotide-binding</keyword>
<dbReference type="SUPFAM" id="SSF57889">
    <property type="entry name" value="Cysteine-rich domain"/>
    <property type="match status" value="2"/>
</dbReference>
<dbReference type="InterPro" id="IPR000756">
    <property type="entry name" value="Diacylglycerol_kin_accessory"/>
</dbReference>
<dbReference type="Gene3D" id="2.60.200.40">
    <property type="match status" value="1"/>
</dbReference>
<dbReference type="InterPro" id="IPR011992">
    <property type="entry name" value="EF-hand-dom_pair"/>
</dbReference>
<comment type="catalytic activity">
    <reaction evidence="15">
        <text>1,2-di-(9Z-octadecenoyl)-sn-glycerol + ATP = 1,2-di-(9Z-octadecenoyl)-sn-glycero-3-phosphate + ADP + H(+)</text>
        <dbReference type="Rhea" id="RHEA:40327"/>
        <dbReference type="ChEBI" id="CHEBI:15378"/>
        <dbReference type="ChEBI" id="CHEBI:30616"/>
        <dbReference type="ChEBI" id="CHEBI:52333"/>
        <dbReference type="ChEBI" id="CHEBI:74546"/>
        <dbReference type="ChEBI" id="CHEBI:456216"/>
    </reaction>
    <physiologicalReaction direction="left-to-right" evidence="15">
        <dbReference type="Rhea" id="RHEA:40328"/>
    </physiologicalReaction>
</comment>
<evidence type="ECO:0000256" key="19">
    <source>
        <dbReference type="ARBA" id="ARBA00060536"/>
    </source>
</evidence>
<dbReference type="InterPro" id="IPR001206">
    <property type="entry name" value="Diacylglycerol_kinase_cat_dom"/>
</dbReference>
<dbReference type="Pfam" id="PF00609">
    <property type="entry name" value="DAGK_acc"/>
    <property type="match status" value="1"/>
</dbReference>
<dbReference type="FunFam" id="1.10.238.10:FF:000017">
    <property type="entry name" value="Diacylglycerol kinase"/>
    <property type="match status" value="1"/>
</dbReference>
<dbReference type="EMBL" id="JAHHUM010002020">
    <property type="protein sequence ID" value="KAK5607596.1"/>
    <property type="molecule type" value="Genomic_DNA"/>
</dbReference>
<keyword evidence="11" id="KW-0862">Zinc</keyword>
<comment type="catalytic activity">
    <reaction evidence="16">
        <text>1,2-didecanoyl-sn-glycerol + ATP = 1,2-didecanoyl-sn-glycero-3-phosphate + ADP + H(+)</text>
        <dbReference type="Rhea" id="RHEA:43428"/>
        <dbReference type="ChEBI" id="CHEBI:15378"/>
        <dbReference type="ChEBI" id="CHEBI:18155"/>
        <dbReference type="ChEBI" id="CHEBI:30616"/>
        <dbReference type="ChEBI" id="CHEBI:78227"/>
        <dbReference type="ChEBI" id="CHEBI:456216"/>
    </reaction>
    <physiologicalReaction direction="left-to-right" evidence="16">
        <dbReference type="Rhea" id="RHEA:43429"/>
    </physiologicalReaction>
</comment>
<keyword evidence="13 20" id="KW-0067">ATP-binding</keyword>
<keyword evidence="14" id="KW-0443">Lipid metabolism</keyword>
<dbReference type="Gene3D" id="3.40.50.10330">
    <property type="entry name" value="Probable inorganic polyphosphate/atp-NAD kinase, domain 1"/>
    <property type="match status" value="1"/>
</dbReference>
<evidence type="ECO:0000256" key="15">
    <source>
        <dbReference type="ARBA" id="ARBA00023371"/>
    </source>
</evidence>
<evidence type="ECO:0000256" key="7">
    <source>
        <dbReference type="ARBA" id="ARBA00022737"/>
    </source>
</evidence>
<evidence type="ECO:0000256" key="2">
    <source>
        <dbReference type="ARBA" id="ARBA00005175"/>
    </source>
</evidence>
<dbReference type="PROSITE" id="PS00479">
    <property type="entry name" value="ZF_DAG_PE_1"/>
    <property type="match status" value="1"/>
</dbReference>
<dbReference type="PROSITE" id="PS00018">
    <property type="entry name" value="EF_HAND_1"/>
    <property type="match status" value="2"/>
</dbReference>
<dbReference type="InterPro" id="IPR002048">
    <property type="entry name" value="EF_hand_dom"/>
</dbReference>
<dbReference type="AlphaFoldDB" id="A0AAV9RF31"/>
<dbReference type="SMART" id="SM00109">
    <property type="entry name" value="C1"/>
    <property type="match status" value="2"/>
</dbReference>
<dbReference type="PROSITE" id="PS50222">
    <property type="entry name" value="EF_HAND_2"/>
    <property type="match status" value="2"/>
</dbReference>
<dbReference type="InterPro" id="IPR017438">
    <property type="entry name" value="ATP-NAD_kinase_N"/>
</dbReference>
<comment type="catalytic activity">
    <reaction evidence="17">
        <text>1-octadecanoyl-2-(5Z,8Z,11Z,14Z-eicosatetraenoyl)-sn-glycerol + ATP = 1-octadecanoyl-2-(5Z,8Z,11Z,14Z-eicosatetraenoyl)-sn-glycero-3-phosphate + ADP + H(+)</text>
        <dbReference type="Rhea" id="RHEA:40323"/>
        <dbReference type="ChEBI" id="CHEBI:15378"/>
        <dbReference type="ChEBI" id="CHEBI:30616"/>
        <dbReference type="ChEBI" id="CHEBI:75728"/>
        <dbReference type="ChEBI" id="CHEBI:77091"/>
        <dbReference type="ChEBI" id="CHEBI:456216"/>
    </reaction>
    <physiologicalReaction direction="left-to-right" evidence="17">
        <dbReference type="Rhea" id="RHEA:40324"/>
    </physiologicalReaction>
</comment>
<dbReference type="PANTHER" id="PTHR11255">
    <property type="entry name" value="DIACYLGLYCEROL KINASE"/>
    <property type="match status" value="1"/>
</dbReference>
<dbReference type="GO" id="GO:0005886">
    <property type="term" value="C:plasma membrane"/>
    <property type="evidence" value="ECO:0007669"/>
    <property type="project" value="TreeGrafter"/>
</dbReference>
<dbReference type="SUPFAM" id="SSF47473">
    <property type="entry name" value="EF-hand"/>
    <property type="match status" value="2"/>
</dbReference>
<dbReference type="InterPro" id="IPR002219">
    <property type="entry name" value="PKC_DAG/PE"/>
</dbReference>
<dbReference type="InterPro" id="IPR029477">
    <property type="entry name" value="DAG_kinase_typeI_N"/>
</dbReference>
<dbReference type="GO" id="GO:0005524">
    <property type="term" value="F:ATP binding"/>
    <property type="evidence" value="ECO:0007669"/>
    <property type="project" value="UniProtKB-KW"/>
</dbReference>
<keyword evidence="5 20" id="KW-0808">Transferase</keyword>
<dbReference type="SMART" id="SM00045">
    <property type="entry name" value="DAGKa"/>
    <property type="match status" value="1"/>
</dbReference>
<dbReference type="GO" id="GO:0007200">
    <property type="term" value="P:phospholipase C-activating G protein-coupled receptor signaling pathway"/>
    <property type="evidence" value="ECO:0007669"/>
    <property type="project" value="InterPro"/>
</dbReference>
<dbReference type="CDD" id="cd00051">
    <property type="entry name" value="EFh"/>
    <property type="match status" value="1"/>
</dbReference>
<feature type="domain" description="EF-hand" evidence="23">
    <location>
        <begin position="208"/>
        <end position="243"/>
    </location>
</feature>
<dbReference type="SMART" id="SM00046">
    <property type="entry name" value="DAGKc"/>
    <property type="match status" value="1"/>
</dbReference>
<dbReference type="SMART" id="SM00054">
    <property type="entry name" value="EFh"/>
    <property type="match status" value="2"/>
</dbReference>
<dbReference type="EC" id="2.7.1.107" evidence="20"/>
<dbReference type="SUPFAM" id="SSF111331">
    <property type="entry name" value="NAD kinase/diacylglycerol kinase-like"/>
    <property type="match status" value="1"/>
</dbReference>
<evidence type="ECO:0000256" key="4">
    <source>
        <dbReference type="ARBA" id="ARBA00022490"/>
    </source>
</evidence>
<evidence type="ECO:0000256" key="14">
    <source>
        <dbReference type="ARBA" id="ARBA00023098"/>
    </source>
</evidence>
<comment type="subcellular location">
    <subcellularLocation>
        <location evidence="1">Cytoplasm</location>
    </subcellularLocation>
</comment>
<dbReference type="InterPro" id="IPR037607">
    <property type="entry name" value="DGK"/>
</dbReference>
<comment type="pathway">
    <text evidence="2">Lipid metabolism; glycerolipid metabolism.</text>
</comment>
<evidence type="ECO:0000259" key="23">
    <source>
        <dbReference type="PROSITE" id="PS50222"/>
    </source>
</evidence>
<evidence type="ECO:0000313" key="24">
    <source>
        <dbReference type="EMBL" id="KAK5607596.1"/>
    </source>
</evidence>
<dbReference type="CDD" id="cd20799">
    <property type="entry name" value="C1_DGK_typeI_rpt1"/>
    <property type="match status" value="1"/>
</dbReference>
<dbReference type="InterPro" id="IPR038199">
    <property type="entry name" value="DGK_typeI_N_sf"/>
</dbReference>
<dbReference type="Pfam" id="PF13499">
    <property type="entry name" value="EF-hand_7"/>
    <property type="match status" value="1"/>
</dbReference>
<feature type="domain" description="DAGKc" evidence="22">
    <location>
        <begin position="456"/>
        <end position="590"/>
    </location>
</feature>
<dbReference type="InterPro" id="IPR016064">
    <property type="entry name" value="NAD/diacylglycerol_kinase_sf"/>
</dbReference>
<evidence type="ECO:0000256" key="20">
    <source>
        <dbReference type="RuleBase" id="RU361128"/>
    </source>
</evidence>
<feature type="domain" description="Phorbol-ester/DAG-type" evidence="21">
    <location>
        <begin position="302"/>
        <end position="352"/>
    </location>
</feature>
<keyword evidence="4" id="KW-0963">Cytoplasm</keyword>
<dbReference type="PANTHER" id="PTHR11255:SF38">
    <property type="entry name" value="DIACYLGLYCEROL KINASE ALPHA"/>
    <property type="match status" value="1"/>
</dbReference>
<keyword evidence="12" id="KW-0106">Calcium</keyword>